<dbReference type="AlphaFoldDB" id="A0AAF0W669"/>
<name>A0AAF0W669_DAUCS</name>
<dbReference type="Proteomes" id="UP000077755">
    <property type="component" value="Chromosome 1"/>
</dbReference>
<dbReference type="EMBL" id="CP093343">
    <property type="protein sequence ID" value="WOG83839.1"/>
    <property type="molecule type" value="Genomic_DNA"/>
</dbReference>
<reference evidence="3" key="1">
    <citation type="journal article" date="2016" name="Nat. Genet.">
        <title>A high-quality carrot genome assembly provides new insights into carotenoid accumulation and asterid genome evolution.</title>
        <authorList>
            <person name="Iorizzo M."/>
            <person name="Ellison S."/>
            <person name="Senalik D."/>
            <person name="Zeng P."/>
            <person name="Satapoomin P."/>
            <person name="Huang J."/>
            <person name="Bowman M."/>
            <person name="Iovene M."/>
            <person name="Sanseverino W."/>
            <person name="Cavagnaro P."/>
            <person name="Yildiz M."/>
            <person name="Macko-Podgorni A."/>
            <person name="Moranska E."/>
            <person name="Grzebelus E."/>
            <person name="Grzebelus D."/>
            <person name="Ashrafi H."/>
            <person name="Zheng Z."/>
            <person name="Cheng S."/>
            <person name="Spooner D."/>
            <person name="Van Deynze A."/>
            <person name="Simon P."/>
        </authorList>
    </citation>
    <scope>NUCLEOTIDE SEQUENCE</scope>
    <source>
        <tissue evidence="3">Leaf</tissue>
    </source>
</reference>
<dbReference type="InterPro" id="IPR013126">
    <property type="entry name" value="Hsp_70_fam"/>
</dbReference>
<dbReference type="GO" id="GO:0005524">
    <property type="term" value="F:ATP binding"/>
    <property type="evidence" value="ECO:0007669"/>
    <property type="project" value="UniProtKB-KW"/>
</dbReference>
<evidence type="ECO:0000256" key="2">
    <source>
        <dbReference type="ARBA" id="ARBA00022840"/>
    </source>
</evidence>
<dbReference type="SUPFAM" id="SSF100934">
    <property type="entry name" value="Heat shock protein 70kD (HSP70), C-terminal subdomain"/>
    <property type="match status" value="1"/>
</dbReference>
<evidence type="ECO:0000256" key="1">
    <source>
        <dbReference type="ARBA" id="ARBA00022741"/>
    </source>
</evidence>
<dbReference type="Pfam" id="PF00012">
    <property type="entry name" value="HSP70"/>
    <property type="match status" value="1"/>
</dbReference>
<proteinExistence type="predicted"/>
<evidence type="ECO:0000313" key="3">
    <source>
        <dbReference type="EMBL" id="WOG83839.1"/>
    </source>
</evidence>
<dbReference type="GO" id="GO:0140662">
    <property type="term" value="F:ATP-dependent protein folding chaperone"/>
    <property type="evidence" value="ECO:0007669"/>
    <property type="project" value="InterPro"/>
</dbReference>
<sequence>MSENVLNCFVSSPFWRLRSLKVTELQLMWSDLHSQIHQERKELIDLINSADTAIYSIEKSLGEYKDRIPSEVVTEIETAVSSLRTAIGGENAEEIKSKLDAANKAVSKIGEHMSK</sequence>
<keyword evidence="4" id="KW-1185">Reference proteome</keyword>
<accession>A0AAF0W669</accession>
<reference evidence="3" key="2">
    <citation type="submission" date="2022-03" db="EMBL/GenBank/DDBJ databases">
        <title>Draft title - Genomic analysis of global carrot germplasm unveils the trajectory of domestication and the origin of high carotenoid orange carrot.</title>
        <authorList>
            <person name="Iorizzo M."/>
            <person name="Ellison S."/>
            <person name="Senalik D."/>
            <person name="Macko-Podgorni A."/>
            <person name="Grzebelus D."/>
            <person name="Bostan H."/>
            <person name="Rolling W."/>
            <person name="Curaba J."/>
            <person name="Simon P."/>
        </authorList>
    </citation>
    <scope>NUCLEOTIDE SEQUENCE</scope>
    <source>
        <tissue evidence="3">Leaf</tissue>
    </source>
</reference>
<keyword evidence="2" id="KW-0067">ATP-binding</keyword>
<protein>
    <submittedName>
        <fullName evidence="3">Uncharacterized protein</fullName>
    </submittedName>
</protein>
<evidence type="ECO:0000313" key="4">
    <source>
        <dbReference type="Proteomes" id="UP000077755"/>
    </source>
</evidence>
<dbReference type="Gene3D" id="1.20.1270.10">
    <property type="match status" value="1"/>
</dbReference>
<dbReference type="FunFam" id="1.20.1270.10:FF:000001">
    <property type="entry name" value="Molecular chaperone DnaK"/>
    <property type="match status" value="1"/>
</dbReference>
<gene>
    <name evidence="3" type="ORF">DCAR_0103017</name>
</gene>
<organism evidence="3 4">
    <name type="scientific">Daucus carota subsp. sativus</name>
    <name type="common">Carrot</name>
    <dbReference type="NCBI Taxonomy" id="79200"/>
    <lineage>
        <taxon>Eukaryota</taxon>
        <taxon>Viridiplantae</taxon>
        <taxon>Streptophyta</taxon>
        <taxon>Embryophyta</taxon>
        <taxon>Tracheophyta</taxon>
        <taxon>Spermatophyta</taxon>
        <taxon>Magnoliopsida</taxon>
        <taxon>eudicotyledons</taxon>
        <taxon>Gunneridae</taxon>
        <taxon>Pentapetalae</taxon>
        <taxon>asterids</taxon>
        <taxon>campanulids</taxon>
        <taxon>Apiales</taxon>
        <taxon>Apiaceae</taxon>
        <taxon>Apioideae</taxon>
        <taxon>Scandiceae</taxon>
        <taxon>Daucinae</taxon>
        <taxon>Daucus</taxon>
        <taxon>Daucus sect. Daucus</taxon>
    </lineage>
</organism>
<dbReference type="InterPro" id="IPR029048">
    <property type="entry name" value="HSP70_C_sf"/>
</dbReference>
<keyword evidence="1" id="KW-0547">Nucleotide-binding</keyword>